<dbReference type="PROSITE" id="PS51257">
    <property type="entry name" value="PROKAR_LIPOPROTEIN"/>
    <property type="match status" value="1"/>
</dbReference>
<dbReference type="RefSeq" id="WP_209139439.1">
    <property type="nucleotide sequence ID" value="NZ_JAGHKO010000002.1"/>
</dbReference>
<proteinExistence type="predicted"/>
<keyword evidence="2" id="KW-1185">Reference proteome</keyword>
<dbReference type="Proteomes" id="UP000677244">
    <property type="component" value="Unassembled WGS sequence"/>
</dbReference>
<comment type="caution">
    <text evidence="1">The sequence shown here is derived from an EMBL/GenBank/DDBJ whole genome shotgun (WGS) entry which is preliminary data.</text>
</comment>
<sequence length="449" mass="50538">MRIHKRVPFTLTYCLLFIGLLSSCYKKDVQVGSELAESHTRIITVDTVAVQLSSYVLDSFVTNGNNFSLIGNYFDSYAGKTTASTVFQPGLPVLPEDVATLMPKTAFFDSLVLLMRPSGYYYGDTTKPFAVTVNELAEQPDYTYLTYFFNNSKVSLINKPALATYSQVIRPTPRDSVRIKMPQSMGQDWYDKIRTKDTRFTSETNFLDYFKGMYIQPANTTAGSVYGFNLADSSIRLRMYFHQTIPSKIDKYIDFIITRTSYQYNRILTDRTGTPLQPTTTGQHEFFASNTKPFAITQAGTGVYMKATFPSLRNILKVDDVVRLMDAKLILKPVKGTYDYFTNSLPNSLFLRTTDATNIPGSQLLDSTGQAVQYKAPSIDFMYGNNTSYTFNVTAYINSLLNTSGSQDMGLFIIQNDANTAKQINRGVIGSRENIQYQTKLVLNILTID</sequence>
<evidence type="ECO:0000313" key="1">
    <source>
        <dbReference type="EMBL" id="MBO9201390.1"/>
    </source>
</evidence>
<dbReference type="InterPro" id="IPR025366">
    <property type="entry name" value="DUF4270"/>
</dbReference>
<protein>
    <submittedName>
        <fullName evidence="1">DUF4270 family protein</fullName>
    </submittedName>
</protein>
<dbReference type="Pfam" id="PF14092">
    <property type="entry name" value="DUF4270"/>
    <property type="match status" value="1"/>
</dbReference>
<organism evidence="1 2">
    <name type="scientific">Niastella soli</name>
    <dbReference type="NCBI Taxonomy" id="2821487"/>
    <lineage>
        <taxon>Bacteria</taxon>
        <taxon>Pseudomonadati</taxon>
        <taxon>Bacteroidota</taxon>
        <taxon>Chitinophagia</taxon>
        <taxon>Chitinophagales</taxon>
        <taxon>Chitinophagaceae</taxon>
        <taxon>Niastella</taxon>
    </lineage>
</organism>
<reference evidence="1 2" key="1">
    <citation type="submission" date="2021-03" db="EMBL/GenBank/DDBJ databases">
        <title>Assistant Professor.</title>
        <authorList>
            <person name="Huq M.A."/>
        </authorList>
    </citation>
    <scope>NUCLEOTIDE SEQUENCE [LARGE SCALE GENOMIC DNA]</scope>
    <source>
        <strain evidence="1 2">MAH-29</strain>
    </source>
</reference>
<evidence type="ECO:0000313" key="2">
    <source>
        <dbReference type="Proteomes" id="UP000677244"/>
    </source>
</evidence>
<dbReference type="EMBL" id="JAGHKO010000002">
    <property type="protein sequence ID" value="MBO9201390.1"/>
    <property type="molecule type" value="Genomic_DNA"/>
</dbReference>
<accession>A0ABS3YU28</accession>
<name>A0ABS3YU28_9BACT</name>
<gene>
    <name evidence="1" type="ORF">J7I42_14005</name>
</gene>